<gene>
    <name evidence="2" type="ORF">L1049_008478</name>
</gene>
<accession>A0AAP0S9W2</accession>
<evidence type="ECO:0000256" key="1">
    <source>
        <dbReference type="SAM" id="MobiDB-lite"/>
    </source>
</evidence>
<dbReference type="InterPro" id="IPR011043">
    <property type="entry name" value="Gal_Oxase/kelch_b-propeller"/>
</dbReference>
<feature type="compositionally biased region" description="Basic residues" evidence="1">
    <location>
        <begin position="34"/>
        <end position="52"/>
    </location>
</feature>
<dbReference type="EMBL" id="JBBPBK010000002">
    <property type="protein sequence ID" value="KAK9290311.1"/>
    <property type="molecule type" value="Genomic_DNA"/>
</dbReference>
<dbReference type="AlphaFoldDB" id="A0AAP0S9W2"/>
<dbReference type="SUPFAM" id="SSF50965">
    <property type="entry name" value="Galactose oxidase, central domain"/>
    <property type="match status" value="1"/>
</dbReference>
<evidence type="ECO:0000313" key="3">
    <source>
        <dbReference type="Proteomes" id="UP001415857"/>
    </source>
</evidence>
<name>A0AAP0S9W2_LIQFO</name>
<reference evidence="2 3" key="1">
    <citation type="journal article" date="2024" name="Plant J.">
        <title>Genome sequences and population genomics reveal climatic adaptation and genomic divergence between two closely related sweetgum species.</title>
        <authorList>
            <person name="Xu W.Q."/>
            <person name="Ren C.Q."/>
            <person name="Zhang X.Y."/>
            <person name="Comes H.P."/>
            <person name="Liu X.H."/>
            <person name="Li Y.G."/>
            <person name="Kettle C.J."/>
            <person name="Jalonen R."/>
            <person name="Gaisberger H."/>
            <person name="Ma Y.Z."/>
            <person name="Qiu Y.X."/>
        </authorList>
    </citation>
    <scope>NUCLEOTIDE SEQUENCE [LARGE SCALE GENOMIC DNA]</scope>
    <source>
        <strain evidence="2">Hangzhou</strain>
    </source>
</reference>
<comment type="caution">
    <text evidence="2">The sequence shown here is derived from an EMBL/GenBank/DDBJ whole genome shotgun (WGS) entry which is preliminary data.</text>
</comment>
<keyword evidence="3" id="KW-1185">Reference proteome</keyword>
<feature type="region of interest" description="Disordered" evidence="1">
    <location>
        <begin position="31"/>
        <end position="52"/>
    </location>
</feature>
<protein>
    <submittedName>
        <fullName evidence="2">Uncharacterized protein</fullName>
    </submittedName>
</protein>
<sequence length="188" mass="20909">MEGKGGVKKPSTLSPVAKCLWGNRAAIVGEKGKRPAGRSRRGRNRLIGRARAKEKRRTEENRSICLIADCGWDIPFSWVAVWDAAAADEKERKFVKLPSMIHYELMYGSCSIFGSDPLIYAIGGKECTRECPVWENLKRVVCFNARSRCEGWQKSPSLNVPRFDPLILSTHDGTVYAMGSALPGLSFC</sequence>
<evidence type="ECO:0000313" key="2">
    <source>
        <dbReference type="EMBL" id="KAK9290311.1"/>
    </source>
</evidence>
<dbReference type="InterPro" id="IPR037293">
    <property type="entry name" value="Gal_Oxidase_central_sf"/>
</dbReference>
<proteinExistence type="predicted"/>
<dbReference type="Proteomes" id="UP001415857">
    <property type="component" value="Unassembled WGS sequence"/>
</dbReference>
<dbReference type="Gene3D" id="2.130.10.80">
    <property type="entry name" value="Galactose oxidase/kelch, beta-propeller"/>
    <property type="match status" value="1"/>
</dbReference>
<organism evidence="2 3">
    <name type="scientific">Liquidambar formosana</name>
    <name type="common">Formosan gum</name>
    <dbReference type="NCBI Taxonomy" id="63359"/>
    <lineage>
        <taxon>Eukaryota</taxon>
        <taxon>Viridiplantae</taxon>
        <taxon>Streptophyta</taxon>
        <taxon>Embryophyta</taxon>
        <taxon>Tracheophyta</taxon>
        <taxon>Spermatophyta</taxon>
        <taxon>Magnoliopsida</taxon>
        <taxon>eudicotyledons</taxon>
        <taxon>Gunneridae</taxon>
        <taxon>Pentapetalae</taxon>
        <taxon>Saxifragales</taxon>
        <taxon>Altingiaceae</taxon>
        <taxon>Liquidambar</taxon>
    </lineage>
</organism>